<dbReference type="Pfam" id="PF07504">
    <property type="entry name" value="FTP"/>
    <property type="match status" value="1"/>
</dbReference>
<dbReference type="PANTHER" id="PTHR33794:SF1">
    <property type="entry name" value="BACILLOLYSIN"/>
    <property type="match status" value="1"/>
</dbReference>
<dbReference type="InterPro" id="IPR011096">
    <property type="entry name" value="FTP_domain"/>
</dbReference>
<sequence>MKHNCIKNVFLASFMLAGFLTTTAQESRSLKRIKMVESSKSSLEKAPEILRKKLQLSSNDGLVKVKEKRDDLGFTHKKFQQKFKGLKVEFATYTAHAKNGRLKTMNGQFYDVGKVNVIPKLSNQQAFQKALDHTGAEKYLWEFPKAAKEMDNYQKPEGELVILPREVIRTDVPKLAYKFDIFATKPLSRGYLYIDAHTGKALFFNPIIKHADNFGHVGEVSHVSHEHAKESFESMLVAGSAQTRYSGTRSIETRNDGGVFSLNDESRKVYTRNANNQPASGYPYINNYTEFTDNDNNWTTAEHSANKDDAALDAHWGAMMTYDYFQAEHNRNSFDDNGAAIRSYVHVGTNYDNAFWNGSVMSYGDGSSNGAEGNGRFDALTSIDVAAHEIGHAVCTSTADLAYQRESGALNEGFSDIWGAAVEHFAKGNGNDMAPDPAVWLIGDEIDRRAGAVALRSMSNPNERSQPDTYGGSYWKDPNCAFPSFFNDYCGVHTNSGVLNYWFYLLTVGGSGTNDIGNNFNVAGIGMTKAAKISYRLEANYLSANSTFADAREGAIIAASDLYGEDSAEVFSVINAWYAVGVGELCFLDAPDNFVSSSISDAAFSLSWDAVPSAMSYTIDINGTIDGVTNPGEFTVTGTSLAVPNLDPGTVYVCTIKANCTDGGSGKLATLSVATTGTPPLRYCISEGNNVDDEYIGRVQIGSIDNTTPKGSGYTDHTDLSTDLARGSSQTITVTPVWRATAYEEGYGVWIDYNQDGDFSDPGETVWTKDKSNETPVSGTFTVPTDASLGATRMRVVMKYDATPTACEKLFSYGEVEDYTVVITAVSADTEAPTVPTNFMTSDVTLSSATLSWDAATDNVGVVGYDVYQGATLVESTANTSIAVSGLNMNSSYTYSVSAKDAAGNSSTAVELTFMTLNDTEAPSVPLNVVASNITMSSATLSWDASTDNVGVVGYDVYLGTDLVSSVTNTSIDLSGLTLDSSYTYSVSARDAVGNVSAKTDVSFATLADTEAPSKPGNLTASGITKTKATLNWNPSIDNVGVVGYDIFRGTSLVSSTTNTSFALTGLSAGTSYTYSVKAKDAAGNISATATVTFRTVDNGPTYCSAQGNSTSTAWIDYVAVGGMSKSSGSNGGYANFTNKVGNLSKGGSSLITVSAGYASSNNRPTMFFAVWIDFNQNGSFDNNERIMTNASSQQGNRSTSFSIPHSAKSGKTRMRVAMRHNREPNPCGSFSSGEVEDYSVKIGSGGFIVGLDGTPQEDAISKMLVYPNPGTNEIQVKLPDTGKMMHYRIINSIGKVVLFGDLNSSRINISSLNTGMYFIEVSNGEKSFKSKLMKK</sequence>
<evidence type="ECO:0000256" key="7">
    <source>
        <dbReference type="ARBA" id="ARBA00023049"/>
    </source>
</evidence>
<feature type="active site" evidence="8">
    <location>
        <position position="389"/>
    </location>
</feature>
<comment type="similarity">
    <text evidence="1">Belongs to the peptidase M4 family.</text>
</comment>
<dbReference type="PRINTS" id="PR00730">
    <property type="entry name" value="THERMOLYSIN"/>
</dbReference>
<reference evidence="11 12" key="1">
    <citation type="submission" date="2019-09" db="EMBL/GenBank/DDBJ databases">
        <authorList>
            <person name="Cao W.R."/>
        </authorList>
    </citation>
    <scope>NUCLEOTIDE SEQUENCE [LARGE SCALE GENOMIC DNA]</scope>
    <source>
        <strain evidence="12">a4</strain>
    </source>
</reference>
<dbReference type="InterPro" id="IPR045474">
    <property type="entry name" value="GEVED"/>
</dbReference>
<keyword evidence="2" id="KW-0645">Protease</keyword>
<dbReference type="Gene3D" id="1.10.390.10">
    <property type="entry name" value="Neutral Protease Domain 2"/>
    <property type="match status" value="1"/>
</dbReference>
<dbReference type="PANTHER" id="PTHR33794">
    <property type="entry name" value="BACILLOLYSIN"/>
    <property type="match status" value="1"/>
</dbReference>
<dbReference type="Gene3D" id="3.10.170.10">
    <property type="match status" value="1"/>
</dbReference>
<dbReference type="RefSeq" id="WP_150898095.1">
    <property type="nucleotide sequence ID" value="NZ_WAAU01000003.1"/>
</dbReference>
<evidence type="ECO:0000256" key="9">
    <source>
        <dbReference type="SAM" id="MobiDB-lite"/>
    </source>
</evidence>
<dbReference type="GO" id="GO:0046872">
    <property type="term" value="F:metal ion binding"/>
    <property type="evidence" value="ECO:0007669"/>
    <property type="project" value="UniProtKB-KW"/>
</dbReference>
<dbReference type="InterPro" id="IPR013856">
    <property type="entry name" value="Peptidase_M4_domain"/>
</dbReference>
<proteinExistence type="inferred from homology"/>
<feature type="domain" description="Fibronectin type-III" evidence="10">
    <location>
        <begin position="1015"/>
        <end position="1099"/>
    </location>
</feature>
<dbReference type="SUPFAM" id="SSF49265">
    <property type="entry name" value="Fibronectin type III"/>
    <property type="match status" value="2"/>
</dbReference>
<feature type="domain" description="Fibronectin type-III" evidence="10">
    <location>
        <begin position="925"/>
        <end position="1010"/>
    </location>
</feature>
<dbReference type="InterPro" id="IPR027268">
    <property type="entry name" value="Peptidase_M4/M1_CTD_sf"/>
</dbReference>
<gene>
    <name evidence="11" type="ORF">F7018_00900</name>
</gene>
<dbReference type="Pfam" id="PF00041">
    <property type="entry name" value="fn3"/>
    <property type="match status" value="3"/>
</dbReference>
<evidence type="ECO:0000256" key="6">
    <source>
        <dbReference type="ARBA" id="ARBA00022833"/>
    </source>
</evidence>
<keyword evidence="6" id="KW-0862">Zinc</keyword>
<feature type="compositionally biased region" description="Polar residues" evidence="9">
    <location>
        <begin position="1192"/>
        <end position="1204"/>
    </location>
</feature>
<feature type="domain" description="Fibronectin type-III" evidence="10">
    <location>
        <begin position="835"/>
        <end position="919"/>
    </location>
</feature>
<evidence type="ECO:0000256" key="8">
    <source>
        <dbReference type="PIRSR" id="PIRSR623612-1"/>
    </source>
</evidence>
<dbReference type="Pfam" id="PF02868">
    <property type="entry name" value="Peptidase_M4_C"/>
    <property type="match status" value="1"/>
</dbReference>
<dbReference type="InterPro" id="IPR013783">
    <property type="entry name" value="Ig-like_fold"/>
</dbReference>
<dbReference type="Gene3D" id="3.10.450.490">
    <property type="match status" value="1"/>
</dbReference>
<feature type="region of interest" description="Disordered" evidence="9">
    <location>
        <begin position="1192"/>
        <end position="1211"/>
    </location>
</feature>
<dbReference type="Pfam" id="PF01447">
    <property type="entry name" value="Peptidase_M4"/>
    <property type="match status" value="1"/>
</dbReference>
<keyword evidence="5" id="KW-0378">Hydrolase</keyword>
<dbReference type="InterPro" id="IPR023612">
    <property type="entry name" value="Peptidase_M4"/>
</dbReference>
<feature type="active site" description="Proton donor" evidence="8">
    <location>
        <position position="493"/>
    </location>
</feature>
<evidence type="ECO:0000256" key="5">
    <source>
        <dbReference type="ARBA" id="ARBA00022801"/>
    </source>
</evidence>
<dbReference type="InterPro" id="IPR036116">
    <property type="entry name" value="FN3_sf"/>
</dbReference>
<dbReference type="Pfam" id="PF18962">
    <property type="entry name" value="Por_Secre_tail"/>
    <property type="match status" value="1"/>
</dbReference>
<evidence type="ECO:0000259" key="10">
    <source>
        <dbReference type="PROSITE" id="PS50853"/>
    </source>
</evidence>
<dbReference type="GO" id="GO:0006508">
    <property type="term" value="P:proteolysis"/>
    <property type="evidence" value="ECO:0007669"/>
    <property type="project" value="UniProtKB-KW"/>
</dbReference>
<dbReference type="NCBIfam" id="TIGR04183">
    <property type="entry name" value="Por_Secre_tail"/>
    <property type="match status" value="1"/>
</dbReference>
<dbReference type="CDD" id="cd09597">
    <property type="entry name" value="M4_TLP"/>
    <property type="match status" value="1"/>
</dbReference>
<evidence type="ECO:0000313" key="11">
    <source>
        <dbReference type="EMBL" id="KAB1160466.1"/>
    </source>
</evidence>
<keyword evidence="4" id="KW-0732">Signal</keyword>
<evidence type="ECO:0000256" key="1">
    <source>
        <dbReference type="ARBA" id="ARBA00009388"/>
    </source>
</evidence>
<dbReference type="SUPFAM" id="SSF55486">
    <property type="entry name" value="Metalloproteases ('zincins'), catalytic domain"/>
    <property type="match status" value="1"/>
</dbReference>
<protein>
    <submittedName>
        <fullName evidence="11">T9SS type A sorting domain-containing protein</fullName>
    </submittedName>
</protein>
<keyword evidence="7" id="KW-0482">Metalloprotease</keyword>
<dbReference type="InterPro" id="IPR003961">
    <property type="entry name" value="FN3_dom"/>
</dbReference>
<dbReference type="InterPro" id="IPR026444">
    <property type="entry name" value="Secre_tail"/>
</dbReference>
<keyword evidence="3" id="KW-0479">Metal-binding</keyword>
<evidence type="ECO:0000256" key="3">
    <source>
        <dbReference type="ARBA" id="ARBA00022723"/>
    </source>
</evidence>
<keyword evidence="12" id="KW-1185">Reference proteome</keyword>
<comment type="caution">
    <text evidence="11">The sequence shown here is derived from an EMBL/GenBank/DDBJ whole genome shotgun (WGS) entry which is preliminary data.</text>
</comment>
<accession>A0A7J5AS59</accession>
<dbReference type="EMBL" id="WAAU01000003">
    <property type="protein sequence ID" value="KAB1160466.1"/>
    <property type="molecule type" value="Genomic_DNA"/>
</dbReference>
<dbReference type="Gene3D" id="2.60.40.10">
    <property type="entry name" value="Immunoglobulins"/>
    <property type="match status" value="4"/>
</dbReference>
<evidence type="ECO:0000313" key="12">
    <source>
        <dbReference type="Proteomes" id="UP000467305"/>
    </source>
</evidence>
<dbReference type="OrthoDB" id="9792152at2"/>
<dbReference type="Pfam" id="PF20009">
    <property type="entry name" value="GEVED"/>
    <property type="match status" value="2"/>
</dbReference>
<evidence type="ECO:0000256" key="4">
    <source>
        <dbReference type="ARBA" id="ARBA00022729"/>
    </source>
</evidence>
<dbReference type="GO" id="GO:0004222">
    <property type="term" value="F:metalloendopeptidase activity"/>
    <property type="evidence" value="ECO:0007669"/>
    <property type="project" value="InterPro"/>
</dbReference>
<dbReference type="SMART" id="SM00060">
    <property type="entry name" value="FN3"/>
    <property type="match status" value="4"/>
</dbReference>
<dbReference type="CDD" id="cd00063">
    <property type="entry name" value="FN3"/>
    <property type="match status" value="4"/>
</dbReference>
<organism evidence="11 12">
    <name type="scientific">Tenacibaculum aiptasiae</name>
    <dbReference type="NCBI Taxonomy" id="426481"/>
    <lineage>
        <taxon>Bacteria</taxon>
        <taxon>Pseudomonadati</taxon>
        <taxon>Bacteroidota</taxon>
        <taxon>Flavobacteriia</taxon>
        <taxon>Flavobacteriales</taxon>
        <taxon>Flavobacteriaceae</taxon>
        <taxon>Tenacibaculum</taxon>
    </lineage>
</organism>
<dbReference type="InterPro" id="IPR001570">
    <property type="entry name" value="Peptidase_M4_C_domain"/>
</dbReference>
<dbReference type="Proteomes" id="UP000467305">
    <property type="component" value="Unassembled WGS sequence"/>
</dbReference>
<dbReference type="PROSITE" id="PS50853">
    <property type="entry name" value="FN3"/>
    <property type="match status" value="4"/>
</dbReference>
<name>A0A7J5AS59_9FLAO</name>
<dbReference type="InterPro" id="IPR050728">
    <property type="entry name" value="Zinc_Metalloprotease_M4"/>
</dbReference>
<feature type="domain" description="Fibronectin type-III" evidence="10">
    <location>
        <begin position="590"/>
        <end position="681"/>
    </location>
</feature>
<evidence type="ECO:0000256" key="2">
    <source>
        <dbReference type="ARBA" id="ARBA00022670"/>
    </source>
</evidence>